<dbReference type="OrthoDB" id="415706at2759"/>
<gene>
    <name evidence="6" type="ORF">L228DRAFT_170353</name>
</gene>
<proteinExistence type="predicted"/>
<evidence type="ECO:0000256" key="2">
    <source>
        <dbReference type="ARBA" id="ARBA00023134"/>
    </source>
</evidence>
<dbReference type="InParanoid" id="A0A165FSD9"/>
<keyword evidence="1" id="KW-0547">Nucleotide-binding</keyword>
<evidence type="ECO:0000313" key="6">
    <source>
        <dbReference type="EMBL" id="KZF21318.1"/>
    </source>
</evidence>
<dbReference type="GO" id="GO:0005874">
    <property type="term" value="C:microtubule"/>
    <property type="evidence" value="ECO:0007669"/>
    <property type="project" value="TreeGrafter"/>
</dbReference>
<evidence type="ECO:0000259" key="4">
    <source>
        <dbReference type="PROSITE" id="PS51388"/>
    </source>
</evidence>
<dbReference type="Proteomes" id="UP000076632">
    <property type="component" value="Unassembled WGS sequence"/>
</dbReference>
<dbReference type="GeneID" id="28894611"/>
<dbReference type="PRINTS" id="PR00195">
    <property type="entry name" value="DYNAMIN"/>
</dbReference>
<dbReference type="InterPro" id="IPR045063">
    <property type="entry name" value="Dynamin_N"/>
</dbReference>
<feature type="compositionally biased region" description="Acidic residues" evidence="3">
    <location>
        <begin position="34"/>
        <end position="81"/>
    </location>
</feature>
<dbReference type="GO" id="GO:0016020">
    <property type="term" value="C:membrane"/>
    <property type="evidence" value="ECO:0007669"/>
    <property type="project" value="TreeGrafter"/>
</dbReference>
<feature type="compositionally biased region" description="Basic and acidic residues" evidence="3">
    <location>
        <begin position="778"/>
        <end position="788"/>
    </location>
</feature>
<dbReference type="PROSITE" id="PS51388">
    <property type="entry name" value="GED"/>
    <property type="match status" value="1"/>
</dbReference>
<dbReference type="GO" id="GO:0006897">
    <property type="term" value="P:endocytosis"/>
    <property type="evidence" value="ECO:0007669"/>
    <property type="project" value="TreeGrafter"/>
</dbReference>
<dbReference type="GO" id="GO:0000266">
    <property type="term" value="P:mitochondrial fission"/>
    <property type="evidence" value="ECO:0007669"/>
    <property type="project" value="TreeGrafter"/>
</dbReference>
<dbReference type="InterPro" id="IPR001401">
    <property type="entry name" value="Dynamin_GTPase"/>
</dbReference>
<dbReference type="STRING" id="1328760.A0A165FSD9"/>
<dbReference type="AlphaFoldDB" id="A0A165FSD9"/>
<dbReference type="GO" id="GO:0016559">
    <property type="term" value="P:peroxisome fission"/>
    <property type="evidence" value="ECO:0007669"/>
    <property type="project" value="TreeGrafter"/>
</dbReference>
<evidence type="ECO:0000256" key="3">
    <source>
        <dbReference type="SAM" id="MobiDB-lite"/>
    </source>
</evidence>
<dbReference type="FunFam" id="3.40.50.300:FF:001425">
    <property type="entry name" value="Dynamin GTPase, putative"/>
    <property type="match status" value="1"/>
</dbReference>
<dbReference type="OMA" id="HQKGHPI"/>
<name>A0A165FSD9_XYLHT</name>
<feature type="region of interest" description="Disordered" evidence="3">
    <location>
        <begin position="1"/>
        <end position="81"/>
    </location>
</feature>
<feature type="compositionally biased region" description="Low complexity" evidence="3">
    <location>
        <begin position="929"/>
        <end position="941"/>
    </location>
</feature>
<dbReference type="PANTHER" id="PTHR11566">
    <property type="entry name" value="DYNAMIN"/>
    <property type="match status" value="1"/>
</dbReference>
<dbReference type="PROSITE" id="PS51718">
    <property type="entry name" value="G_DYNAMIN_2"/>
    <property type="match status" value="1"/>
</dbReference>
<dbReference type="GO" id="GO:0003924">
    <property type="term" value="F:GTPase activity"/>
    <property type="evidence" value="ECO:0007669"/>
    <property type="project" value="InterPro"/>
</dbReference>
<dbReference type="InterPro" id="IPR030381">
    <property type="entry name" value="G_DYNAMIN_dom"/>
</dbReference>
<keyword evidence="2" id="KW-0342">GTP-binding</keyword>
<organism evidence="6 7">
    <name type="scientific">Xylona heveae (strain CBS 132557 / TC161)</name>
    <dbReference type="NCBI Taxonomy" id="1328760"/>
    <lineage>
        <taxon>Eukaryota</taxon>
        <taxon>Fungi</taxon>
        <taxon>Dikarya</taxon>
        <taxon>Ascomycota</taxon>
        <taxon>Pezizomycotina</taxon>
        <taxon>Xylonomycetes</taxon>
        <taxon>Xylonales</taxon>
        <taxon>Xylonaceae</taxon>
        <taxon>Xylona</taxon>
    </lineage>
</organism>
<feature type="compositionally biased region" description="Polar residues" evidence="3">
    <location>
        <begin position="789"/>
        <end position="804"/>
    </location>
</feature>
<feature type="region of interest" description="Disordered" evidence="3">
    <location>
        <begin position="768"/>
        <end position="972"/>
    </location>
</feature>
<feature type="compositionally biased region" description="Polar residues" evidence="3">
    <location>
        <begin position="852"/>
        <end position="880"/>
    </location>
</feature>
<dbReference type="PANTHER" id="PTHR11566:SF149">
    <property type="entry name" value="GTPASE, PUTATIVE (AFU_ORTHOLOGUE AFUA_6G11890)-RELATED"/>
    <property type="match status" value="1"/>
</dbReference>
<protein>
    <recommendedName>
        <fullName evidence="8">P-loop containing nucleoside triphosphate hydrolase protein</fullName>
    </recommendedName>
</protein>
<dbReference type="Gene3D" id="3.40.50.300">
    <property type="entry name" value="P-loop containing nucleotide triphosphate hydrolases"/>
    <property type="match status" value="1"/>
</dbReference>
<accession>A0A165FSD9</accession>
<dbReference type="InterPro" id="IPR022812">
    <property type="entry name" value="Dynamin"/>
</dbReference>
<evidence type="ECO:0000259" key="5">
    <source>
        <dbReference type="PROSITE" id="PS51718"/>
    </source>
</evidence>
<feature type="domain" description="GED" evidence="4">
    <location>
        <begin position="687"/>
        <end position="778"/>
    </location>
</feature>
<dbReference type="GO" id="GO:0005525">
    <property type="term" value="F:GTP binding"/>
    <property type="evidence" value="ECO:0007669"/>
    <property type="project" value="InterPro"/>
</dbReference>
<feature type="compositionally biased region" description="Basic and acidic residues" evidence="3">
    <location>
        <begin position="805"/>
        <end position="816"/>
    </location>
</feature>
<dbReference type="SMART" id="SM00053">
    <property type="entry name" value="DYNc"/>
    <property type="match status" value="1"/>
</dbReference>
<dbReference type="CDD" id="cd08771">
    <property type="entry name" value="DLP_1"/>
    <property type="match status" value="1"/>
</dbReference>
<keyword evidence="7" id="KW-1185">Reference proteome</keyword>
<evidence type="ECO:0008006" key="8">
    <source>
        <dbReference type="Google" id="ProtNLM"/>
    </source>
</evidence>
<dbReference type="GO" id="GO:0048312">
    <property type="term" value="P:intracellular distribution of mitochondria"/>
    <property type="evidence" value="ECO:0007669"/>
    <property type="project" value="TreeGrafter"/>
</dbReference>
<dbReference type="InterPro" id="IPR000375">
    <property type="entry name" value="Dynamin_stalk"/>
</dbReference>
<dbReference type="EMBL" id="KV407461">
    <property type="protein sequence ID" value="KZF21318.1"/>
    <property type="molecule type" value="Genomic_DNA"/>
</dbReference>
<evidence type="ECO:0000256" key="1">
    <source>
        <dbReference type="ARBA" id="ARBA00022741"/>
    </source>
</evidence>
<feature type="domain" description="Dynamin-type G" evidence="5">
    <location>
        <begin position="134"/>
        <end position="417"/>
    </location>
</feature>
<dbReference type="Pfam" id="PF00350">
    <property type="entry name" value="Dynamin_N"/>
    <property type="match status" value="1"/>
</dbReference>
<dbReference type="SUPFAM" id="SSF52540">
    <property type="entry name" value="P-loop containing nucleoside triphosphate hydrolases"/>
    <property type="match status" value="1"/>
</dbReference>
<evidence type="ECO:0000313" key="7">
    <source>
        <dbReference type="Proteomes" id="UP000076632"/>
    </source>
</evidence>
<dbReference type="Pfam" id="PF01031">
    <property type="entry name" value="Dynamin_M"/>
    <property type="match status" value="1"/>
</dbReference>
<dbReference type="GO" id="GO:0008017">
    <property type="term" value="F:microtubule binding"/>
    <property type="evidence" value="ECO:0007669"/>
    <property type="project" value="TreeGrafter"/>
</dbReference>
<dbReference type="RefSeq" id="XP_018186873.1">
    <property type="nucleotide sequence ID" value="XM_018329474.1"/>
</dbReference>
<reference evidence="6 7" key="1">
    <citation type="journal article" date="2016" name="Fungal Biol.">
        <title>The genome of Xylona heveae provides a window into fungal endophytism.</title>
        <authorList>
            <person name="Gazis R."/>
            <person name="Kuo A."/>
            <person name="Riley R."/>
            <person name="LaButti K."/>
            <person name="Lipzen A."/>
            <person name="Lin J."/>
            <person name="Amirebrahimi M."/>
            <person name="Hesse C.N."/>
            <person name="Spatafora J.W."/>
            <person name="Henrissat B."/>
            <person name="Hainaut M."/>
            <person name="Grigoriev I.V."/>
            <person name="Hibbett D.S."/>
        </authorList>
    </citation>
    <scope>NUCLEOTIDE SEQUENCE [LARGE SCALE GENOMIC DNA]</scope>
    <source>
        <strain evidence="6 7">TC161</strain>
    </source>
</reference>
<dbReference type="InterPro" id="IPR027417">
    <property type="entry name" value="P-loop_NTPase"/>
</dbReference>
<feature type="compositionally biased region" description="Polar residues" evidence="3">
    <location>
        <begin position="919"/>
        <end position="928"/>
    </location>
</feature>
<dbReference type="GO" id="GO:0005739">
    <property type="term" value="C:mitochondrion"/>
    <property type="evidence" value="ECO:0007669"/>
    <property type="project" value="TreeGrafter"/>
</dbReference>
<dbReference type="InterPro" id="IPR020850">
    <property type="entry name" value="GED_dom"/>
</dbReference>
<sequence length="972" mass="107969">MAAPPEKSPANSGKSAENDEKLDANGVNQSETAHDDDDDDDEDYEDKEDEEGEDEKGEDEDVEDEEKEGSEDEDSEHESLLDGELEGLLHDRKLPAEERDEVVFQNPKLAALQDSHKEILNLIDSLREQGLSRYVALPEIVVCGDQSAGKSSVLEAISGVGFPVNDGFCTRFTTELILRRSSMRQASARIIPSITSTPERRNKLESFQKHQIKLDKIAEVITEAKALMGLAEDRALSRDILRLDITGPDLPHLTLIDLPGLVHSSTKQEEAFRVDLSRNLVESYMQRERSIILAIVSAKNDFHNQLVISLVQKDDRADRTLGIVTKPDCLAPGSPSEEEFYRLVKNQELHLELGWHMLRNGGFLERANPSFDRDEEEARYFKETSPWRALQESEIGVSSLRHRLSEILHKQIQEELPELTGQLRDMLDECRRSLEVIGPCRDSPGKQRVYLMNLSKRFQTLTRGAIMGDYLGDDFKNKFFDVVDAGRGQFGNRLRARIRALTEQFASDMRKRGHSFQIIDGDNGAQMLNIDRGVDAPPVKWKSDFVNETRMLLEKNKGLELPGLFSPYLVGDLFRMHSINWKEISEEFVSETCDAAREYLEELLGYIAEPSSSNIILNELIGPAVDERNRILDEKLKELRSPYTGAFAMTQSPRFIRHVERLRKLRLEKEGQPTTNKNVAGTDTFACVELIDCMQAYYNTVIEVFIDNVITLGVENCLMKDMDAIFDPEMIIEMENEELAKLASEPAHIRARREQLLEQQAVLENGLNTLRKQQRKMRPIEHRFRKNNDQSASTTFGAPSLQQRDQNDSVNGDRNRPSSLSNPSDPTPQRNPVPSSGVAPFSEAKSTDHGAQHTSTQTSGGATHGKSPSSFLGGNNVNVQSKPSPSPFGGSSGNHQSVFYSGPFGGKVPSDTFGGFGSGISTAQNQPFASNPGGSSSSNAGTGIGFGGGSSSPFQGTKSVPPNAFGAAPTSR</sequence>